<name>E6PSF8_9ZZZZ</name>
<dbReference type="PROSITE" id="PS51257">
    <property type="entry name" value="PROKAR_LIPOPROTEIN"/>
    <property type="match status" value="1"/>
</dbReference>
<evidence type="ECO:0000313" key="1">
    <source>
        <dbReference type="EMBL" id="CBH97865.1"/>
    </source>
</evidence>
<evidence type="ECO:0008006" key="2">
    <source>
        <dbReference type="Google" id="ProtNLM"/>
    </source>
</evidence>
<dbReference type="InterPro" id="IPR025294">
    <property type="entry name" value="DUF4156"/>
</dbReference>
<dbReference type="EMBL" id="CABM01000048">
    <property type="protein sequence ID" value="CBH97865.1"/>
    <property type="molecule type" value="Genomic_DNA"/>
</dbReference>
<organism evidence="1">
    <name type="scientific">mine drainage metagenome</name>
    <dbReference type="NCBI Taxonomy" id="410659"/>
    <lineage>
        <taxon>unclassified sequences</taxon>
        <taxon>metagenomes</taxon>
        <taxon>ecological metagenomes</taxon>
    </lineage>
</organism>
<gene>
    <name evidence="1" type="ORF">CARN2_3341</name>
</gene>
<comment type="caution">
    <text evidence="1">The sequence shown here is derived from an EMBL/GenBank/DDBJ whole genome shotgun (WGS) entry which is preliminary data.</text>
</comment>
<protein>
    <recommendedName>
        <fullName evidence="2">Lipoprotein</fullName>
    </recommendedName>
</protein>
<dbReference type="Pfam" id="PF13698">
    <property type="entry name" value="DUF4156"/>
    <property type="match status" value="1"/>
</dbReference>
<accession>E6PSF8</accession>
<dbReference type="AlphaFoldDB" id="E6PSF8"/>
<proteinExistence type="predicted"/>
<reference evidence="1" key="1">
    <citation type="submission" date="2009-10" db="EMBL/GenBank/DDBJ databases">
        <title>Diversity of trophic interactions inside an arsenic-rich microbial ecosystem.</title>
        <authorList>
            <person name="Bertin P.N."/>
            <person name="Heinrich-Salmeron A."/>
            <person name="Pelletier E."/>
            <person name="Goulhen-Chollet F."/>
            <person name="Arsene-Ploetze F."/>
            <person name="Gallien S."/>
            <person name="Calteau A."/>
            <person name="Vallenet D."/>
            <person name="Casiot C."/>
            <person name="Chane-Woon-Ming B."/>
            <person name="Giloteaux L."/>
            <person name="Barakat M."/>
            <person name="Bonnefoy V."/>
            <person name="Bruneel O."/>
            <person name="Chandler M."/>
            <person name="Cleiss J."/>
            <person name="Duran R."/>
            <person name="Elbaz-Poulichet F."/>
            <person name="Fonknechten N."/>
            <person name="Lauga B."/>
            <person name="Mornico D."/>
            <person name="Ortet P."/>
            <person name="Schaeffer C."/>
            <person name="Siguier P."/>
            <person name="Alexander Thil Smith A."/>
            <person name="Van Dorsselaer A."/>
            <person name="Weissenbach J."/>
            <person name="Medigue C."/>
            <person name="Le Paslier D."/>
        </authorList>
    </citation>
    <scope>NUCLEOTIDE SEQUENCE</scope>
</reference>
<sequence length="118" mass="12421">MNSNVGRHRKGRRSMKTVVAVFALTGFVLAAAGCATTLSTAAERVRVSDQADVSRCTFLGTVQGSSGFGNLAASTGMHNARVEAQNKAAKMGATNIVWKNIHGGYSPYAVANAYRCPR</sequence>